<dbReference type="PANTHER" id="PTHR43228">
    <property type="entry name" value="TWO-COMPONENT RESPONSE REGULATOR"/>
    <property type="match status" value="1"/>
</dbReference>
<keyword evidence="1" id="KW-0597">Phosphoprotein</keyword>
<feature type="domain" description="Response regulatory" evidence="2">
    <location>
        <begin position="4"/>
        <end position="128"/>
    </location>
</feature>
<dbReference type="STRING" id="1913577.LPB144_08365"/>
<dbReference type="KEGG" id="grl:LPB144_08365"/>
<dbReference type="SUPFAM" id="SSF52172">
    <property type="entry name" value="CheY-like"/>
    <property type="match status" value="1"/>
</dbReference>
<dbReference type="PROSITE" id="PS50110">
    <property type="entry name" value="RESPONSE_REGULATORY"/>
    <property type="match status" value="1"/>
</dbReference>
<protein>
    <submittedName>
        <fullName evidence="3">Response regulator</fullName>
    </submittedName>
</protein>
<dbReference type="GO" id="GO:0000160">
    <property type="term" value="P:phosphorelay signal transduction system"/>
    <property type="evidence" value="ECO:0007669"/>
    <property type="project" value="InterPro"/>
</dbReference>
<dbReference type="RefSeq" id="WP_072553064.1">
    <property type="nucleotide sequence ID" value="NZ_CP018153.1"/>
</dbReference>
<dbReference type="SMART" id="SM00448">
    <property type="entry name" value="REC"/>
    <property type="match status" value="1"/>
</dbReference>
<evidence type="ECO:0000256" key="1">
    <source>
        <dbReference type="PROSITE-ProRule" id="PRU00169"/>
    </source>
</evidence>
<dbReference type="Gene3D" id="3.40.50.2300">
    <property type="match status" value="1"/>
</dbReference>
<feature type="modified residue" description="4-aspartylphosphate" evidence="1">
    <location>
        <position position="58"/>
    </location>
</feature>
<organism evidence="3 4">
    <name type="scientific">Christiangramia salexigens</name>
    <dbReference type="NCBI Taxonomy" id="1913577"/>
    <lineage>
        <taxon>Bacteria</taxon>
        <taxon>Pseudomonadati</taxon>
        <taxon>Bacteroidota</taxon>
        <taxon>Flavobacteriia</taxon>
        <taxon>Flavobacteriales</taxon>
        <taxon>Flavobacteriaceae</taxon>
        <taxon>Christiangramia</taxon>
    </lineage>
</organism>
<dbReference type="OrthoDB" id="673128at2"/>
<evidence type="ECO:0000259" key="2">
    <source>
        <dbReference type="PROSITE" id="PS50110"/>
    </source>
</evidence>
<accession>A0A1L3J5K5</accession>
<reference evidence="3 4" key="1">
    <citation type="submission" date="2016-11" db="EMBL/GenBank/DDBJ databases">
        <title>Gramella sp. LPB0144 isolated from marine environment.</title>
        <authorList>
            <person name="Kim E."/>
            <person name="Yi H."/>
        </authorList>
    </citation>
    <scope>NUCLEOTIDE SEQUENCE [LARGE SCALE GENOMIC DNA]</scope>
    <source>
        <strain evidence="3 4">LPB0144</strain>
    </source>
</reference>
<evidence type="ECO:0000313" key="3">
    <source>
        <dbReference type="EMBL" id="APG60417.1"/>
    </source>
</evidence>
<dbReference type="AlphaFoldDB" id="A0A1L3J5K5"/>
<dbReference type="InterPro" id="IPR001789">
    <property type="entry name" value="Sig_transdc_resp-reg_receiver"/>
</dbReference>
<proteinExistence type="predicted"/>
<evidence type="ECO:0000313" key="4">
    <source>
        <dbReference type="Proteomes" id="UP000182510"/>
    </source>
</evidence>
<dbReference type="InterPro" id="IPR052048">
    <property type="entry name" value="ST_Response_Regulator"/>
</dbReference>
<dbReference type="Proteomes" id="UP000182510">
    <property type="component" value="Chromosome"/>
</dbReference>
<keyword evidence="4" id="KW-1185">Reference proteome</keyword>
<dbReference type="InterPro" id="IPR011006">
    <property type="entry name" value="CheY-like_superfamily"/>
</dbReference>
<dbReference type="EMBL" id="CP018153">
    <property type="protein sequence ID" value="APG60417.1"/>
    <property type="molecule type" value="Genomic_DNA"/>
</dbReference>
<sequence>MKREVWVIDDDEIYQMVIKKMILRSDGFDEFKLFNSAVKVAEELNSTKPNIPQVILLDINMPLMDGWQFLELLKNSYKKFFEKSDIYIVSSSIAYSDKKRMEEFPELKGFITKPVSLKKIKEIGESLNKKNPVD</sequence>
<name>A0A1L3J5K5_9FLAO</name>
<dbReference type="PANTHER" id="PTHR43228:SF1">
    <property type="entry name" value="TWO-COMPONENT RESPONSE REGULATOR ARR22"/>
    <property type="match status" value="1"/>
</dbReference>
<gene>
    <name evidence="3" type="ORF">LPB144_08365</name>
</gene>
<dbReference type="Pfam" id="PF00072">
    <property type="entry name" value="Response_reg"/>
    <property type="match status" value="1"/>
</dbReference>